<gene>
    <name evidence="2" type="ORF">QFZ56_007927</name>
</gene>
<name>A0ABU0QE85_STRAH</name>
<proteinExistence type="predicted"/>
<evidence type="ECO:0000256" key="1">
    <source>
        <dbReference type="SAM" id="MobiDB-lite"/>
    </source>
</evidence>
<comment type="caution">
    <text evidence="2">The sequence shown here is derived from an EMBL/GenBank/DDBJ whole genome shotgun (WGS) entry which is preliminary data.</text>
</comment>
<dbReference type="Proteomes" id="UP001243364">
    <property type="component" value="Unassembled WGS sequence"/>
</dbReference>
<evidence type="ECO:0008006" key="4">
    <source>
        <dbReference type="Google" id="ProtNLM"/>
    </source>
</evidence>
<feature type="compositionally biased region" description="Low complexity" evidence="1">
    <location>
        <begin position="210"/>
        <end position="219"/>
    </location>
</feature>
<organism evidence="2 3">
    <name type="scientific">Streptomyces achromogenes</name>
    <dbReference type="NCBI Taxonomy" id="67255"/>
    <lineage>
        <taxon>Bacteria</taxon>
        <taxon>Bacillati</taxon>
        <taxon>Actinomycetota</taxon>
        <taxon>Actinomycetes</taxon>
        <taxon>Kitasatosporales</taxon>
        <taxon>Streptomycetaceae</taxon>
        <taxon>Streptomyces</taxon>
    </lineage>
</organism>
<accession>A0ABU0QE85</accession>
<evidence type="ECO:0000313" key="2">
    <source>
        <dbReference type="EMBL" id="MDQ0688964.1"/>
    </source>
</evidence>
<evidence type="ECO:0000313" key="3">
    <source>
        <dbReference type="Proteomes" id="UP001243364"/>
    </source>
</evidence>
<sequence>MRTRLRGFAYGGVRSRERKSEICLLSWEDEARRRSLSSQQEGTFCVHPTQSRPKLVVSADGHGVVRHAGSRLLADLSHVTSPTSAFTDALRPLRPRGTGHDPGRIAVDLAIMLADGGEVTADLALLRDQAEAFGPVASTPTAWRLLAGIDSAALARLRSARATARNVACKPPRPRQECPLPARVDATCPVLSWTSTPPWSPPTPSRQRRPTSAASATTRCCAPWTTPAKPWPEFLLIVAK</sequence>
<protein>
    <recommendedName>
        <fullName evidence="4">Transposase DDE domain-containing protein</fullName>
    </recommendedName>
</protein>
<feature type="region of interest" description="Disordered" evidence="1">
    <location>
        <begin position="193"/>
        <end position="219"/>
    </location>
</feature>
<dbReference type="EMBL" id="JAUSYA010000001">
    <property type="protein sequence ID" value="MDQ0688964.1"/>
    <property type="molecule type" value="Genomic_DNA"/>
</dbReference>
<reference evidence="2 3" key="1">
    <citation type="submission" date="2023-07" db="EMBL/GenBank/DDBJ databases">
        <title>Comparative genomics of wheat-associated soil bacteria to identify genetic determinants of phenazine resistance.</title>
        <authorList>
            <person name="Mouncey N."/>
        </authorList>
    </citation>
    <scope>NUCLEOTIDE SEQUENCE [LARGE SCALE GENOMIC DNA]</scope>
    <source>
        <strain evidence="2 3">W4I19-2</strain>
    </source>
</reference>
<keyword evidence="3" id="KW-1185">Reference proteome</keyword>